<dbReference type="OrthoDB" id="7950133at2"/>
<reference evidence="2 3" key="1">
    <citation type="submission" date="2015-03" db="EMBL/GenBank/DDBJ databases">
        <authorList>
            <person name="Hassan Y.I."/>
            <person name="Lepp D."/>
            <person name="Zhou T."/>
        </authorList>
    </citation>
    <scope>NUCLEOTIDE SEQUENCE [LARGE SCALE GENOMIC DNA]</scope>
    <source>
        <strain evidence="2 3">GH2-10</strain>
    </source>
</reference>
<comment type="caution">
    <text evidence="2">The sequence shown here is derived from an EMBL/GenBank/DDBJ whole genome shotgun (WGS) entry which is preliminary data.</text>
</comment>
<protein>
    <submittedName>
        <fullName evidence="2">Uncharacterized protein</fullName>
    </submittedName>
</protein>
<accession>A0A0F5L238</accession>
<dbReference type="PATRIC" id="fig|361041.3.peg.2729"/>
<dbReference type="RefSeq" id="WP_046144225.1">
    <property type="nucleotide sequence ID" value="NZ_LAJG01000042.1"/>
</dbReference>
<evidence type="ECO:0000256" key="1">
    <source>
        <dbReference type="SAM" id="MobiDB-lite"/>
    </source>
</evidence>
<proteinExistence type="predicted"/>
<dbReference type="AlphaFoldDB" id="A0A0F5L238"/>
<dbReference type="Proteomes" id="UP000033514">
    <property type="component" value="Unassembled WGS sequence"/>
</dbReference>
<evidence type="ECO:0000313" key="2">
    <source>
        <dbReference type="EMBL" id="KKB76433.1"/>
    </source>
</evidence>
<sequence>MMFLLRSAFWLTVAFLVIRPGVDVRETAGEVANEAMARGSQFVAEQINAIECDSLQCLGGKAVIAAALPPIPPSGTLMHDVAPQDDPVPFPRPRPDRAG</sequence>
<dbReference type="EMBL" id="LAJG01000042">
    <property type="protein sequence ID" value="KKB76433.1"/>
    <property type="molecule type" value="Genomic_DNA"/>
</dbReference>
<name>A0A0F5L238_9HYPH</name>
<keyword evidence="3" id="KW-1185">Reference proteome</keyword>
<organism evidence="2 3">
    <name type="scientific">Devosia soli</name>
    <dbReference type="NCBI Taxonomy" id="361041"/>
    <lineage>
        <taxon>Bacteria</taxon>
        <taxon>Pseudomonadati</taxon>
        <taxon>Pseudomonadota</taxon>
        <taxon>Alphaproteobacteria</taxon>
        <taxon>Hyphomicrobiales</taxon>
        <taxon>Devosiaceae</taxon>
        <taxon>Devosia</taxon>
    </lineage>
</organism>
<feature type="region of interest" description="Disordered" evidence="1">
    <location>
        <begin position="75"/>
        <end position="99"/>
    </location>
</feature>
<evidence type="ECO:0000313" key="3">
    <source>
        <dbReference type="Proteomes" id="UP000033514"/>
    </source>
</evidence>
<gene>
    <name evidence="2" type="ORF">VW35_16635</name>
</gene>